<dbReference type="InterPro" id="IPR004692">
    <property type="entry name" value="SecG"/>
</dbReference>
<proteinExistence type="inferred from homology"/>
<dbReference type="GO" id="GO:0043952">
    <property type="term" value="P:protein transport by the Sec complex"/>
    <property type="evidence" value="ECO:0007669"/>
    <property type="project" value="TreeGrafter"/>
</dbReference>
<dbReference type="GO" id="GO:0015450">
    <property type="term" value="F:protein-transporting ATPase activity"/>
    <property type="evidence" value="ECO:0007669"/>
    <property type="project" value="UniProtKB-UniRule"/>
</dbReference>
<comment type="similarity">
    <text evidence="2 10">Belongs to the SecG family.</text>
</comment>
<name>A0A5Q4VDV5_9BACT</name>
<accession>A0A5Q4VDV5</accession>
<evidence type="ECO:0000256" key="5">
    <source>
        <dbReference type="ARBA" id="ARBA00022692"/>
    </source>
</evidence>
<comment type="subcellular location">
    <subcellularLocation>
        <location evidence="1 10">Cell membrane</location>
        <topology evidence="1 10">Multi-pass membrane protein</topology>
    </subcellularLocation>
</comment>
<sequence length="99" mass="10013">MTTLLVTLHIIICLSLIVVVLLQAGKGAEMGAAFGSGSSQALLGPSGGQSMMGKITTGIAVMFMLTSLSLAYISGNKQESSVMPATVVSQPAAQETPAE</sequence>
<dbReference type="EMBL" id="VDMB01000002">
    <property type="protein sequence ID" value="TYT75874.1"/>
    <property type="molecule type" value="Genomic_DNA"/>
</dbReference>
<comment type="caution">
    <text evidence="11">The sequence shown here is derived from an EMBL/GenBank/DDBJ whole genome shotgun (WGS) entry which is preliminary data.</text>
</comment>
<dbReference type="GO" id="GO:0005886">
    <property type="term" value="C:plasma membrane"/>
    <property type="evidence" value="ECO:0007669"/>
    <property type="project" value="UniProtKB-SubCell"/>
</dbReference>
<evidence type="ECO:0000256" key="10">
    <source>
        <dbReference type="RuleBase" id="RU365087"/>
    </source>
</evidence>
<dbReference type="NCBIfam" id="TIGR00810">
    <property type="entry name" value="secG"/>
    <property type="match status" value="1"/>
</dbReference>
<keyword evidence="3 10" id="KW-0813">Transport</keyword>
<organism evidence="11 12">
    <name type="scientific">Desulfobotulus mexicanus</name>
    <dbReference type="NCBI Taxonomy" id="2586642"/>
    <lineage>
        <taxon>Bacteria</taxon>
        <taxon>Pseudomonadati</taxon>
        <taxon>Thermodesulfobacteriota</taxon>
        <taxon>Desulfobacteria</taxon>
        <taxon>Desulfobacterales</taxon>
        <taxon>Desulfobacteraceae</taxon>
        <taxon>Desulfobotulus</taxon>
    </lineage>
</organism>
<dbReference type="RefSeq" id="WP_139446116.1">
    <property type="nucleotide sequence ID" value="NZ_VDMB01000002.1"/>
</dbReference>
<dbReference type="AlphaFoldDB" id="A0A5Q4VDV5"/>
<keyword evidence="4 10" id="KW-1003">Cell membrane</keyword>
<evidence type="ECO:0000256" key="8">
    <source>
        <dbReference type="ARBA" id="ARBA00023010"/>
    </source>
</evidence>
<keyword evidence="5 10" id="KW-0812">Transmembrane</keyword>
<evidence type="ECO:0000256" key="1">
    <source>
        <dbReference type="ARBA" id="ARBA00004651"/>
    </source>
</evidence>
<reference evidence="11 12" key="1">
    <citation type="submission" date="2019-06" db="EMBL/GenBank/DDBJ databases">
        <title>Desulfobotulus mexicanus sp. nov., a novel sulfate-reducing bacterium isolated from the sediment of an alkaline crater lake in Mexico.</title>
        <authorList>
            <person name="Hirschler-Rea A."/>
        </authorList>
    </citation>
    <scope>NUCLEOTIDE SEQUENCE [LARGE SCALE GENOMIC DNA]</scope>
    <source>
        <strain evidence="11 12">PAR22N</strain>
    </source>
</reference>
<dbReference type="PANTHER" id="PTHR34182:SF1">
    <property type="entry name" value="PROTEIN-EXPORT MEMBRANE PROTEIN SECG"/>
    <property type="match status" value="1"/>
</dbReference>
<comment type="function">
    <text evidence="10">Involved in protein export. Participates in an early event of protein translocation.</text>
</comment>
<evidence type="ECO:0000256" key="9">
    <source>
        <dbReference type="ARBA" id="ARBA00023136"/>
    </source>
</evidence>
<dbReference type="PANTHER" id="PTHR34182">
    <property type="entry name" value="PROTEIN-EXPORT MEMBRANE PROTEIN SECG"/>
    <property type="match status" value="1"/>
</dbReference>
<comment type="caution">
    <text evidence="10">Lacks conserved residue(s) required for the propagation of feature annotation.</text>
</comment>
<keyword evidence="6 10" id="KW-0653">Protein transport</keyword>
<evidence type="ECO:0000256" key="7">
    <source>
        <dbReference type="ARBA" id="ARBA00022989"/>
    </source>
</evidence>
<keyword evidence="7 10" id="KW-1133">Transmembrane helix</keyword>
<dbReference type="GO" id="GO:0009306">
    <property type="term" value="P:protein secretion"/>
    <property type="evidence" value="ECO:0007669"/>
    <property type="project" value="UniProtKB-UniRule"/>
</dbReference>
<dbReference type="Pfam" id="PF03840">
    <property type="entry name" value="SecG"/>
    <property type="match status" value="1"/>
</dbReference>
<dbReference type="Proteomes" id="UP000321899">
    <property type="component" value="Unassembled WGS sequence"/>
</dbReference>
<keyword evidence="8 10" id="KW-0811">Translocation</keyword>
<feature type="transmembrane region" description="Helical" evidence="10">
    <location>
        <begin position="51"/>
        <end position="73"/>
    </location>
</feature>
<evidence type="ECO:0000313" key="11">
    <source>
        <dbReference type="EMBL" id="TYT75874.1"/>
    </source>
</evidence>
<evidence type="ECO:0000256" key="3">
    <source>
        <dbReference type="ARBA" id="ARBA00022448"/>
    </source>
</evidence>
<protein>
    <recommendedName>
        <fullName evidence="10">Protein-export membrane protein SecG</fullName>
    </recommendedName>
</protein>
<gene>
    <name evidence="11" type="primary">secG</name>
    <name evidence="11" type="ORF">FIM25_02970</name>
</gene>
<keyword evidence="9 10" id="KW-0472">Membrane</keyword>
<dbReference type="OrthoDB" id="121323at2"/>
<evidence type="ECO:0000256" key="6">
    <source>
        <dbReference type="ARBA" id="ARBA00022927"/>
    </source>
</evidence>
<evidence type="ECO:0000313" key="12">
    <source>
        <dbReference type="Proteomes" id="UP000321899"/>
    </source>
</evidence>
<keyword evidence="12" id="KW-1185">Reference proteome</keyword>
<evidence type="ECO:0000256" key="4">
    <source>
        <dbReference type="ARBA" id="ARBA00022475"/>
    </source>
</evidence>
<dbReference type="PRINTS" id="PR01651">
    <property type="entry name" value="SECGEXPORT"/>
</dbReference>
<dbReference type="GO" id="GO:0065002">
    <property type="term" value="P:intracellular protein transmembrane transport"/>
    <property type="evidence" value="ECO:0007669"/>
    <property type="project" value="TreeGrafter"/>
</dbReference>
<evidence type="ECO:0000256" key="2">
    <source>
        <dbReference type="ARBA" id="ARBA00008445"/>
    </source>
</evidence>